<dbReference type="NCBIfam" id="TIGR00417">
    <property type="entry name" value="speE"/>
    <property type="match status" value="1"/>
</dbReference>
<dbReference type="FunFam" id="3.40.50.150:FF:000013">
    <property type="entry name" value="Spermidine synthase"/>
    <property type="match status" value="1"/>
</dbReference>
<dbReference type="InterPro" id="IPR023210">
    <property type="entry name" value="NADP_OxRdtase_dom"/>
</dbReference>
<evidence type="ECO:0000256" key="3">
    <source>
        <dbReference type="PROSITE-ProRule" id="PRU00354"/>
    </source>
</evidence>
<dbReference type="GO" id="GO:0005829">
    <property type="term" value="C:cytosol"/>
    <property type="evidence" value="ECO:0007669"/>
    <property type="project" value="TreeGrafter"/>
</dbReference>
<dbReference type="GO" id="GO:0010349">
    <property type="term" value="F:L-galactose dehydrogenase activity"/>
    <property type="evidence" value="ECO:0007669"/>
    <property type="project" value="InterPro"/>
</dbReference>
<evidence type="ECO:0000256" key="1">
    <source>
        <dbReference type="ARBA" id="ARBA00007867"/>
    </source>
</evidence>
<dbReference type="FunFam" id="3.20.20.100:FF:000011">
    <property type="entry name" value="Aldo/keto reductase"/>
    <property type="match status" value="1"/>
</dbReference>
<dbReference type="STRING" id="112268.A0A182WDL9"/>
<dbReference type="SUPFAM" id="SSF51430">
    <property type="entry name" value="NAD(P)-linked oxidoreductase"/>
    <property type="match status" value="1"/>
</dbReference>
<dbReference type="PROSITE" id="PS51006">
    <property type="entry name" value="PABS_2"/>
    <property type="match status" value="1"/>
</dbReference>
<dbReference type="CDD" id="cd02440">
    <property type="entry name" value="AdoMet_MTases"/>
    <property type="match status" value="1"/>
</dbReference>
<dbReference type="FunFam" id="2.30.140.10:FF:000013">
    <property type="entry name" value="Spermidine synthase"/>
    <property type="match status" value="1"/>
</dbReference>
<dbReference type="Pfam" id="PF01564">
    <property type="entry name" value="Spermine_synth"/>
    <property type="match status" value="1"/>
</dbReference>
<keyword evidence="3" id="KW-0620">Polyamine biosynthesis</keyword>
<dbReference type="InterPro" id="IPR001045">
    <property type="entry name" value="Spermi_synthase"/>
</dbReference>
<reference evidence="6" key="2">
    <citation type="submission" date="2020-05" db="UniProtKB">
        <authorList>
            <consortium name="EnsemblMetazoa"/>
        </authorList>
    </citation>
    <scope>IDENTIFICATION</scope>
    <source>
        <strain evidence="6">MINIMUS1</strain>
    </source>
</reference>
<evidence type="ECO:0000256" key="4">
    <source>
        <dbReference type="RuleBase" id="RU003836"/>
    </source>
</evidence>
<evidence type="ECO:0000313" key="7">
    <source>
        <dbReference type="Proteomes" id="UP000075920"/>
    </source>
</evidence>
<feature type="domain" description="PABS" evidence="5">
    <location>
        <begin position="357"/>
        <end position="593"/>
    </location>
</feature>
<dbReference type="InterPro" id="IPR037163">
    <property type="entry name" value="Spermidine_synt_N_sf"/>
</dbReference>
<proteinExistence type="inferred from homology"/>
<dbReference type="PROSITE" id="PS01330">
    <property type="entry name" value="PABS_1"/>
    <property type="match status" value="1"/>
</dbReference>
<organism evidence="6 7">
    <name type="scientific">Anopheles minimus</name>
    <dbReference type="NCBI Taxonomy" id="112268"/>
    <lineage>
        <taxon>Eukaryota</taxon>
        <taxon>Metazoa</taxon>
        <taxon>Ecdysozoa</taxon>
        <taxon>Arthropoda</taxon>
        <taxon>Hexapoda</taxon>
        <taxon>Insecta</taxon>
        <taxon>Pterygota</taxon>
        <taxon>Neoptera</taxon>
        <taxon>Endopterygota</taxon>
        <taxon>Diptera</taxon>
        <taxon>Nematocera</taxon>
        <taxon>Culicoidea</taxon>
        <taxon>Culicidae</taxon>
        <taxon>Anophelinae</taxon>
        <taxon>Anopheles</taxon>
    </lineage>
</organism>
<dbReference type="PANTHER" id="PTHR11558">
    <property type="entry name" value="SPERMIDINE/SPERMINE SYNTHASE"/>
    <property type="match status" value="1"/>
</dbReference>
<dbReference type="InterPro" id="IPR036812">
    <property type="entry name" value="NAD(P)_OxRdtase_dom_sf"/>
</dbReference>
<name>A0A182WDL9_9DIPT</name>
<dbReference type="Gene3D" id="3.20.20.100">
    <property type="entry name" value="NADP-dependent oxidoreductase domain"/>
    <property type="match status" value="1"/>
</dbReference>
<dbReference type="EnsemblMetazoa" id="AMIN008456-RA">
    <property type="protein sequence ID" value="AMIN008456-PA"/>
    <property type="gene ID" value="AMIN008456"/>
</dbReference>
<dbReference type="InterPro" id="IPR044479">
    <property type="entry name" value="LGALDH-like"/>
</dbReference>
<dbReference type="Proteomes" id="UP000075920">
    <property type="component" value="Unassembled WGS sequence"/>
</dbReference>
<dbReference type="InterPro" id="IPR030374">
    <property type="entry name" value="PABS"/>
</dbReference>
<protein>
    <recommendedName>
        <fullName evidence="5">PABS domain-containing protein</fullName>
    </recommendedName>
</protein>
<keyword evidence="7" id="KW-1185">Reference proteome</keyword>
<dbReference type="InterPro" id="IPR035246">
    <property type="entry name" value="Spermidine_synt_N"/>
</dbReference>
<dbReference type="Pfam" id="PF00248">
    <property type="entry name" value="Aldo_ket_red"/>
    <property type="match status" value="1"/>
</dbReference>
<evidence type="ECO:0000259" key="5">
    <source>
        <dbReference type="PROSITE" id="PS51006"/>
    </source>
</evidence>
<dbReference type="NCBIfam" id="NF002010">
    <property type="entry name" value="PRK00811.1"/>
    <property type="match status" value="1"/>
</dbReference>
<dbReference type="GO" id="GO:0008295">
    <property type="term" value="P:spermidine biosynthetic process"/>
    <property type="evidence" value="ECO:0007669"/>
    <property type="project" value="TreeGrafter"/>
</dbReference>
<reference evidence="7" key="1">
    <citation type="submission" date="2013-03" db="EMBL/GenBank/DDBJ databases">
        <title>The Genome Sequence of Anopheles minimus MINIMUS1.</title>
        <authorList>
            <consortium name="The Broad Institute Genomics Platform"/>
            <person name="Neafsey D.E."/>
            <person name="Walton C."/>
            <person name="Walker B."/>
            <person name="Young S.K."/>
            <person name="Zeng Q."/>
            <person name="Gargeya S."/>
            <person name="Fitzgerald M."/>
            <person name="Haas B."/>
            <person name="Abouelleil A."/>
            <person name="Allen A.W."/>
            <person name="Alvarado L."/>
            <person name="Arachchi H.M."/>
            <person name="Berlin A.M."/>
            <person name="Chapman S.B."/>
            <person name="Gainer-Dewar J."/>
            <person name="Goldberg J."/>
            <person name="Griggs A."/>
            <person name="Gujja S."/>
            <person name="Hansen M."/>
            <person name="Howarth C."/>
            <person name="Imamovic A."/>
            <person name="Ireland A."/>
            <person name="Larimer J."/>
            <person name="McCowan C."/>
            <person name="Murphy C."/>
            <person name="Pearson M."/>
            <person name="Poon T.W."/>
            <person name="Priest M."/>
            <person name="Roberts A."/>
            <person name="Saif S."/>
            <person name="Shea T."/>
            <person name="Sisk P."/>
            <person name="Sykes S."/>
            <person name="Wortman J."/>
            <person name="Nusbaum C."/>
            <person name="Birren B."/>
        </authorList>
    </citation>
    <scope>NUCLEOTIDE SEQUENCE [LARGE SCALE GENOMIC DNA]</scope>
    <source>
        <strain evidence="7">MINIMUS1</strain>
    </source>
</reference>
<dbReference type="AlphaFoldDB" id="A0A182WDL9"/>
<comment type="similarity">
    <text evidence="1 4">Belongs to the spermidine/spermine synthase family.</text>
</comment>
<evidence type="ECO:0000313" key="6">
    <source>
        <dbReference type="EnsemblMetazoa" id="AMIN008456-PA"/>
    </source>
</evidence>
<sequence length="640" mass="72347">MDTFVENFHTKQDVERMEYRPFGRTGLKVSKVSFGTGTFSQLYGDLDETKAIEAVVFAVKQGINYFDTAPFYGQGRSEEVLGKALRKIPRQAYYVATKVGRYERDYERMFDYSADKTRESVERSLKLLGVDCIDVVQIHDVEFAPNLDIIVEETLPALEALRGEGKLRFIGVSAYPLEVLKEIITKAPGRFDTVLSYCRNTLFDDTLKDYITFFQQNHLGIICASGHGMGLLTNVGPQPWHPADREMKSVCQEAADYCKGKSIELGKLAMHHSIELPGPATFLAGMQTAELVSINLEAYFEGLSTKEAEVLAYLKERVFSKITRTHWEGVELKSYRAAMEAPTNHRTGWEGKNMNPTEWFSEISNELWPGQCFSVKVKQVLHEERSKYQDIKIIQSESHGVVLILDGIIQCTERDEFAYQEMISFLPLCCHPNPQRVLIVGGGDGGVAREVVKHPSVLEVHQVEIDERVVELSKQYLPFMACGFESPKLRLTIGDGFEYMKQHEGAFDVIITDSSDPIGPAESLFRESYFELVKRALKPNGIICSQGGSFWLDAGHVRETLDYCRKHFPRVTYGLAAVPSYPTGQIGFFIASLNPETDFREPSRKFEDTEIDQLGLRYYTTDVHRAAFTLPRFAAKALNP</sequence>
<dbReference type="CDD" id="cd19163">
    <property type="entry name" value="AKR_galDH"/>
    <property type="match status" value="1"/>
</dbReference>
<dbReference type="Gene3D" id="2.30.140.10">
    <property type="entry name" value="Spermidine synthase, tetramerisation domain"/>
    <property type="match status" value="1"/>
</dbReference>
<dbReference type="HAMAP" id="MF_00198">
    <property type="entry name" value="Spermidine_synth"/>
    <property type="match status" value="1"/>
</dbReference>
<dbReference type="GO" id="GO:0004766">
    <property type="term" value="F:spermidine synthase activity"/>
    <property type="evidence" value="ECO:0007669"/>
    <property type="project" value="TreeGrafter"/>
</dbReference>
<dbReference type="Pfam" id="PF17284">
    <property type="entry name" value="Spermine_synt_N"/>
    <property type="match status" value="1"/>
</dbReference>
<dbReference type="PANTHER" id="PTHR11558:SF11">
    <property type="entry name" value="SPERMIDINE SYNTHASE"/>
    <property type="match status" value="1"/>
</dbReference>
<dbReference type="VEuPathDB" id="VectorBase:AMIN008456"/>
<accession>A0A182WDL9</accession>
<dbReference type="SUPFAM" id="SSF53335">
    <property type="entry name" value="S-adenosyl-L-methionine-dependent methyltransferases"/>
    <property type="match status" value="1"/>
</dbReference>
<dbReference type="Gene3D" id="3.40.50.150">
    <property type="entry name" value="Vaccinia Virus protein VP39"/>
    <property type="match status" value="1"/>
</dbReference>
<feature type="active site" description="Proton acceptor" evidence="3">
    <location>
        <position position="513"/>
    </location>
</feature>
<dbReference type="InterPro" id="IPR029063">
    <property type="entry name" value="SAM-dependent_MTases_sf"/>
</dbReference>
<keyword evidence="2 3" id="KW-0808">Transferase</keyword>
<dbReference type="InterPro" id="IPR030373">
    <property type="entry name" value="PABS_CS"/>
</dbReference>
<evidence type="ECO:0000256" key="2">
    <source>
        <dbReference type="ARBA" id="ARBA00022679"/>
    </source>
</evidence>